<comment type="caution">
    <text evidence="6">The sequence shown here is derived from an EMBL/GenBank/DDBJ whole genome shotgun (WGS) entry which is preliminary data.</text>
</comment>
<evidence type="ECO:0000259" key="5">
    <source>
        <dbReference type="PROSITE" id="PS50887"/>
    </source>
</evidence>
<dbReference type="PANTHER" id="PTHR44757">
    <property type="entry name" value="DIGUANYLATE CYCLASE DGCP"/>
    <property type="match status" value="1"/>
</dbReference>
<dbReference type="Gene3D" id="3.30.450.20">
    <property type="entry name" value="PAS domain"/>
    <property type="match status" value="1"/>
</dbReference>
<dbReference type="SUPFAM" id="SSF55073">
    <property type="entry name" value="Nucleotide cyclase"/>
    <property type="match status" value="1"/>
</dbReference>
<evidence type="ECO:0000256" key="1">
    <source>
        <dbReference type="ARBA" id="ARBA00001946"/>
    </source>
</evidence>
<dbReference type="SMART" id="SM00091">
    <property type="entry name" value="PAS"/>
    <property type="match status" value="1"/>
</dbReference>
<reference evidence="6 7" key="1">
    <citation type="submission" date="2018-02" db="EMBL/GenBank/DDBJ databases">
        <title>Insights into the biology of acidophilic members of the Acidiferrobacteraceae family derived from comparative genomic analyses.</title>
        <authorList>
            <person name="Issotta F."/>
            <person name="Thyssen C."/>
            <person name="Mena C."/>
            <person name="Moya A."/>
            <person name="Bellenberg S."/>
            <person name="Sproer C."/>
            <person name="Covarrubias P.C."/>
            <person name="Sand W."/>
            <person name="Quatrini R."/>
            <person name="Vera M."/>
        </authorList>
    </citation>
    <scope>NUCLEOTIDE SEQUENCE [LARGE SCALE GENOMIC DNA]</scope>
    <source>
        <strain evidence="7">m-1</strain>
    </source>
</reference>
<feature type="compositionally biased region" description="Basic and acidic residues" evidence="2">
    <location>
        <begin position="53"/>
        <end position="65"/>
    </location>
</feature>
<keyword evidence="7" id="KW-1185">Reference proteome</keyword>
<organism evidence="6 7">
    <name type="scientific">Acidiferrobacter thiooxydans</name>
    <dbReference type="NCBI Taxonomy" id="163359"/>
    <lineage>
        <taxon>Bacteria</taxon>
        <taxon>Pseudomonadati</taxon>
        <taxon>Pseudomonadota</taxon>
        <taxon>Gammaproteobacteria</taxon>
        <taxon>Acidiferrobacterales</taxon>
        <taxon>Acidiferrobacteraceae</taxon>
        <taxon>Acidiferrobacter</taxon>
    </lineage>
</organism>
<protein>
    <submittedName>
        <fullName evidence="6">GGDEF domain-containing protein</fullName>
    </submittedName>
</protein>
<dbReference type="CDD" id="cd00130">
    <property type="entry name" value="PAS"/>
    <property type="match status" value="1"/>
</dbReference>
<evidence type="ECO:0000313" key="6">
    <source>
        <dbReference type="EMBL" id="RCN56376.1"/>
    </source>
</evidence>
<dbReference type="InterPro" id="IPR029787">
    <property type="entry name" value="Nucleotide_cyclase"/>
</dbReference>
<dbReference type="PROSITE" id="PS50112">
    <property type="entry name" value="PAS"/>
    <property type="match status" value="1"/>
</dbReference>
<dbReference type="SMART" id="SM00267">
    <property type="entry name" value="GGDEF"/>
    <property type="match status" value="1"/>
</dbReference>
<dbReference type="InterPro" id="IPR000014">
    <property type="entry name" value="PAS"/>
</dbReference>
<dbReference type="InterPro" id="IPR035965">
    <property type="entry name" value="PAS-like_dom_sf"/>
</dbReference>
<dbReference type="InterPro" id="IPR025751">
    <property type="entry name" value="RsbRD_N_dom"/>
</dbReference>
<dbReference type="Gene3D" id="3.20.20.450">
    <property type="entry name" value="EAL domain"/>
    <property type="match status" value="1"/>
</dbReference>
<feature type="domain" description="EAL" evidence="4">
    <location>
        <begin position="448"/>
        <end position="701"/>
    </location>
</feature>
<accession>A0A368HD56</accession>
<dbReference type="InterPro" id="IPR000160">
    <property type="entry name" value="GGDEF_dom"/>
</dbReference>
<dbReference type="FunFam" id="3.30.70.270:FF:000001">
    <property type="entry name" value="Diguanylate cyclase domain protein"/>
    <property type="match status" value="1"/>
</dbReference>
<dbReference type="CDD" id="cd01948">
    <property type="entry name" value="EAL"/>
    <property type="match status" value="1"/>
</dbReference>
<feature type="domain" description="PAS" evidence="3">
    <location>
        <begin position="150"/>
        <end position="219"/>
    </location>
</feature>
<evidence type="ECO:0000256" key="2">
    <source>
        <dbReference type="SAM" id="MobiDB-lite"/>
    </source>
</evidence>
<dbReference type="SUPFAM" id="SSF141868">
    <property type="entry name" value="EAL domain-like"/>
    <property type="match status" value="1"/>
</dbReference>
<gene>
    <name evidence="6" type="ORF">C4900_11130</name>
</gene>
<dbReference type="PROSITE" id="PS50883">
    <property type="entry name" value="EAL"/>
    <property type="match status" value="1"/>
</dbReference>
<dbReference type="Gene3D" id="3.30.70.270">
    <property type="match status" value="1"/>
</dbReference>
<dbReference type="AlphaFoldDB" id="A0A368HD56"/>
<dbReference type="SMART" id="SM00052">
    <property type="entry name" value="EAL"/>
    <property type="match status" value="1"/>
</dbReference>
<dbReference type="InterPro" id="IPR013656">
    <property type="entry name" value="PAS_4"/>
</dbReference>
<dbReference type="InterPro" id="IPR035919">
    <property type="entry name" value="EAL_sf"/>
</dbReference>
<sequence length="701" mass="78047">MRLSHFIMQNLESILVEWEKFAATLVPESQRADQAMLRDHVRKMLETIAADLARPESAHDQAEKSKGHRPATKTAATTHGVERLELGFSLVSAMAEYRALRASVTRLWQDAHIAKPVSKTANEDIIRFNEAIDQAVSESVDSYSAERDKQTRVFETILSSSPDLSFTFDLEGRFAYANKALIQLLGRPIDKIVGTNFFDLHFSAAAEMQGHIQQAIASKQQFRGDMPYTAPGREVEFFDFIFAPVHTNGGKVEAVAGTARNITNRKIAENRNWQKANYDLLTGLPNRRLLGDRLNQSVKHTVRTGVQIALLFIDLDHFKEANDRFGHDSGDILVRLVADRIRSCVRAIDTVARLGGDEFTVILQDLTDNHHVEISAKKILNELATPFQINNNVIHISGTIGIALCPQDASTAEQLLKNADQAMYMAKIAGRNRFHFFLPSQEQSVEPISRLITDLRVALPSQQLDVYYQPIVDIATGRIVKAEALLRWHHPELGLMVPGQFMGPAEEAVVMDEIGNWVVTEAARHSRLWGELLGMPFQINFNLSANQFIDHNYTSTLGAYIKSLGLAPHSLSVDIKEESFLNEWGNISDRIVALHDAGIDVAVDDFGSGYSSIAHLKIFAIDTIKIDRSLIRDMTGDVSNESVLQAIIAMAHKLGIKVIAEGVETITQRVSLQSADCDYAQGYLFSTPVRADEFEKLLQPG</sequence>
<dbReference type="InterPro" id="IPR043128">
    <property type="entry name" value="Rev_trsase/Diguanyl_cyclase"/>
</dbReference>
<feature type="region of interest" description="Disordered" evidence="2">
    <location>
        <begin position="52"/>
        <end position="76"/>
    </location>
</feature>
<dbReference type="NCBIfam" id="TIGR00254">
    <property type="entry name" value="GGDEF"/>
    <property type="match status" value="1"/>
</dbReference>
<dbReference type="PROSITE" id="PS50887">
    <property type="entry name" value="GGDEF"/>
    <property type="match status" value="1"/>
</dbReference>
<name>A0A368HD56_9GAMM</name>
<dbReference type="GO" id="GO:0003824">
    <property type="term" value="F:catalytic activity"/>
    <property type="evidence" value="ECO:0007669"/>
    <property type="project" value="UniProtKB-ARBA"/>
</dbReference>
<dbReference type="PANTHER" id="PTHR44757:SF2">
    <property type="entry name" value="BIOFILM ARCHITECTURE MAINTENANCE PROTEIN MBAA"/>
    <property type="match status" value="1"/>
</dbReference>
<dbReference type="Pfam" id="PF08448">
    <property type="entry name" value="PAS_4"/>
    <property type="match status" value="1"/>
</dbReference>
<evidence type="ECO:0000313" key="7">
    <source>
        <dbReference type="Proteomes" id="UP000253250"/>
    </source>
</evidence>
<comment type="cofactor">
    <cofactor evidence="1">
        <name>Mg(2+)</name>
        <dbReference type="ChEBI" id="CHEBI:18420"/>
    </cofactor>
</comment>
<dbReference type="Proteomes" id="UP000253250">
    <property type="component" value="Unassembled WGS sequence"/>
</dbReference>
<dbReference type="SUPFAM" id="SSF55785">
    <property type="entry name" value="PYP-like sensor domain (PAS domain)"/>
    <property type="match status" value="1"/>
</dbReference>
<dbReference type="InterPro" id="IPR052155">
    <property type="entry name" value="Biofilm_reg_signaling"/>
</dbReference>
<feature type="domain" description="GGDEF" evidence="5">
    <location>
        <begin position="306"/>
        <end position="439"/>
    </location>
</feature>
<dbReference type="OrthoDB" id="9176779at2"/>
<dbReference type="Pfam" id="PF00990">
    <property type="entry name" value="GGDEF"/>
    <property type="match status" value="1"/>
</dbReference>
<dbReference type="Pfam" id="PF00563">
    <property type="entry name" value="EAL"/>
    <property type="match status" value="1"/>
</dbReference>
<evidence type="ECO:0000259" key="3">
    <source>
        <dbReference type="PROSITE" id="PS50112"/>
    </source>
</evidence>
<dbReference type="CDD" id="cd01949">
    <property type="entry name" value="GGDEF"/>
    <property type="match status" value="1"/>
</dbReference>
<dbReference type="InterPro" id="IPR001633">
    <property type="entry name" value="EAL_dom"/>
</dbReference>
<dbReference type="NCBIfam" id="TIGR00229">
    <property type="entry name" value="sensory_box"/>
    <property type="match status" value="1"/>
</dbReference>
<evidence type="ECO:0000259" key="4">
    <source>
        <dbReference type="PROSITE" id="PS50883"/>
    </source>
</evidence>
<dbReference type="EMBL" id="PSYR01000002">
    <property type="protein sequence ID" value="RCN56376.1"/>
    <property type="molecule type" value="Genomic_DNA"/>
</dbReference>
<proteinExistence type="predicted"/>
<dbReference type="Pfam" id="PF14361">
    <property type="entry name" value="RsbRD_N"/>
    <property type="match status" value="1"/>
</dbReference>